<evidence type="ECO:0000256" key="1">
    <source>
        <dbReference type="SAM" id="MobiDB-lite"/>
    </source>
</evidence>
<feature type="compositionally biased region" description="Polar residues" evidence="1">
    <location>
        <begin position="1"/>
        <end position="12"/>
    </location>
</feature>
<proteinExistence type="predicted"/>
<evidence type="ECO:0000313" key="2">
    <source>
        <dbReference type="EMBL" id="OGY40764.1"/>
    </source>
</evidence>
<protein>
    <submittedName>
        <fullName evidence="2">Uncharacterized protein</fullName>
    </submittedName>
</protein>
<dbReference type="Proteomes" id="UP000178570">
    <property type="component" value="Unassembled WGS sequence"/>
</dbReference>
<dbReference type="EMBL" id="MHHY01000006">
    <property type="protein sequence ID" value="OGY40764.1"/>
    <property type="molecule type" value="Genomic_DNA"/>
</dbReference>
<organism evidence="2 3">
    <name type="scientific">Candidatus Brennerbacteria bacterium RIFOXYD1_FULL_41_16</name>
    <dbReference type="NCBI Taxonomy" id="1797529"/>
    <lineage>
        <taxon>Bacteria</taxon>
        <taxon>Candidatus Brenneribacteriota</taxon>
    </lineage>
</organism>
<sequence>MKNNEQSNSRFQLSGRHPSEYPLSSNDDAMCVDIANALGESNMRFILARRHQLGMQAISDAYAVIKDEIRKGTCRNPRRLFNFLLTQKLEEKNQKINH</sequence>
<dbReference type="STRING" id="1797529.A2570_01400"/>
<accession>A0A1G1XLH6</accession>
<evidence type="ECO:0000313" key="3">
    <source>
        <dbReference type="Proteomes" id="UP000178570"/>
    </source>
</evidence>
<name>A0A1G1XLH6_9BACT</name>
<gene>
    <name evidence="2" type="ORF">A2570_01400</name>
</gene>
<feature type="region of interest" description="Disordered" evidence="1">
    <location>
        <begin position="1"/>
        <end position="22"/>
    </location>
</feature>
<reference evidence="2 3" key="1">
    <citation type="journal article" date="2016" name="Nat. Commun.">
        <title>Thousands of microbial genomes shed light on interconnected biogeochemical processes in an aquifer system.</title>
        <authorList>
            <person name="Anantharaman K."/>
            <person name="Brown C.T."/>
            <person name="Hug L.A."/>
            <person name="Sharon I."/>
            <person name="Castelle C.J."/>
            <person name="Probst A.J."/>
            <person name="Thomas B.C."/>
            <person name="Singh A."/>
            <person name="Wilkins M.J."/>
            <person name="Karaoz U."/>
            <person name="Brodie E.L."/>
            <person name="Williams K.H."/>
            <person name="Hubbard S.S."/>
            <person name="Banfield J.F."/>
        </authorList>
    </citation>
    <scope>NUCLEOTIDE SEQUENCE [LARGE SCALE GENOMIC DNA]</scope>
</reference>
<comment type="caution">
    <text evidence="2">The sequence shown here is derived from an EMBL/GenBank/DDBJ whole genome shotgun (WGS) entry which is preliminary data.</text>
</comment>
<dbReference type="AlphaFoldDB" id="A0A1G1XLH6"/>